<evidence type="ECO:0000313" key="2">
    <source>
        <dbReference type="Proteomes" id="UP000288805"/>
    </source>
</evidence>
<accession>A0A438HBG7</accession>
<dbReference type="EMBL" id="QGNW01000249">
    <property type="protein sequence ID" value="RVW81781.1"/>
    <property type="molecule type" value="Genomic_DNA"/>
</dbReference>
<name>A0A438HBG7_VITVI</name>
<evidence type="ECO:0000313" key="1">
    <source>
        <dbReference type="EMBL" id="RVW81781.1"/>
    </source>
</evidence>
<dbReference type="AlphaFoldDB" id="A0A438HBG7"/>
<proteinExistence type="predicted"/>
<gene>
    <name evidence="1" type="ORF">CK203_049537</name>
</gene>
<protein>
    <submittedName>
        <fullName evidence="1">Uncharacterized protein</fullName>
    </submittedName>
</protein>
<comment type="caution">
    <text evidence="1">The sequence shown here is derived from an EMBL/GenBank/DDBJ whole genome shotgun (WGS) entry which is preliminary data.</text>
</comment>
<sequence length="51" mass="5601">MFRFNEMFCRVYVSSSSEVVAACIAPISAPTPIVGSNSSQVVYEKIKTNLE</sequence>
<organism evidence="1 2">
    <name type="scientific">Vitis vinifera</name>
    <name type="common">Grape</name>
    <dbReference type="NCBI Taxonomy" id="29760"/>
    <lineage>
        <taxon>Eukaryota</taxon>
        <taxon>Viridiplantae</taxon>
        <taxon>Streptophyta</taxon>
        <taxon>Embryophyta</taxon>
        <taxon>Tracheophyta</taxon>
        <taxon>Spermatophyta</taxon>
        <taxon>Magnoliopsida</taxon>
        <taxon>eudicotyledons</taxon>
        <taxon>Gunneridae</taxon>
        <taxon>Pentapetalae</taxon>
        <taxon>rosids</taxon>
        <taxon>Vitales</taxon>
        <taxon>Vitaceae</taxon>
        <taxon>Viteae</taxon>
        <taxon>Vitis</taxon>
    </lineage>
</organism>
<dbReference type="Proteomes" id="UP000288805">
    <property type="component" value="Unassembled WGS sequence"/>
</dbReference>
<reference evidence="1 2" key="1">
    <citation type="journal article" date="2018" name="PLoS Genet.">
        <title>Population sequencing reveals clonal diversity and ancestral inbreeding in the grapevine cultivar Chardonnay.</title>
        <authorList>
            <person name="Roach M.J."/>
            <person name="Johnson D.L."/>
            <person name="Bohlmann J."/>
            <person name="van Vuuren H.J."/>
            <person name="Jones S.J."/>
            <person name="Pretorius I.S."/>
            <person name="Schmidt S.A."/>
            <person name="Borneman A.R."/>
        </authorList>
    </citation>
    <scope>NUCLEOTIDE SEQUENCE [LARGE SCALE GENOMIC DNA]</scope>
    <source>
        <strain evidence="2">cv. Chardonnay</strain>
        <tissue evidence="1">Leaf</tissue>
    </source>
</reference>